<dbReference type="RefSeq" id="WP_182953972.1">
    <property type="nucleotide sequence ID" value="NZ_WNXC01000001.1"/>
</dbReference>
<evidence type="ECO:0000313" key="3">
    <source>
        <dbReference type="Proteomes" id="UP000636110"/>
    </source>
</evidence>
<evidence type="ECO:0000259" key="1">
    <source>
        <dbReference type="Pfam" id="PF00156"/>
    </source>
</evidence>
<dbReference type="Proteomes" id="UP000636110">
    <property type="component" value="Unassembled WGS sequence"/>
</dbReference>
<name>A0ABR6EUV9_9SPHI</name>
<dbReference type="InterPro" id="IPR000836">
    <property type="entry name" value="PRTase_dom"/>
</dbReference>
<accession>A0ABR6EUV9</accession>
<organism evidence="2 3">
    <name type="scientific">Pedobacter gandavensis</name>
    <dbReference type="NCBI Taxonomy" id="2679963"/>
    <lineage>
        <taxon>Bacteria</taxon>
        <taxon>Pseudomonadati</taxon>
        <taxon>Bacteroidota</taxon>
        <taxon>Sphingobacteriia</taxon>
        <taxon>Sphingobacteriales</taxon>
        <taxon>Sphingobacteriaceae</taxon>
        <taxon>Pedobacter</taxon>
    </lineage>
</organism>
<dbReference type="Pfam" id="PF00156">
    <property type="entry name" value="Pribosyltran"/>
    <property type="match status" value="1"/>
</dbReference>
<protein>
    <submittedName>
        <fullName evidence="2">Phosphoribosyltransferase</fullName>
    </submittedName>
</protein>
<dbReference type="Gene3D" id="3.30.1310.20">
    <property type="entry name" value="PRTase-like"/>
    <property type="match status" value="1"/>
</dbReference>
<comment type="caution">
    <text evidence="2">The sequence shown here is derived from an EMBL/GenBank/DDBJ whole genome shotgun (WGS) entry which is preliminary data.</text>
</comment>
<gene>
    <name evidence="2" type="ORF">GM920_04900</name>
</gene>
<keyword evidence="2" id="KW-0328">Glycosyltransferase</keyword>
<keyword evidence="2" id="KW-0808">Transferase</keyword>
<reference evidence="2 3" key="1">
    <citation type="submission" date="2019-11" db="EMBL/GenBank/DDBJ databases">
        <title>Description of Pedobacter sp. LMG 31462T.</title>
        <authorList>
            <person name="Carlier A."/>
            <person name="Qi S."/>
            <person name="Vandamme P."/>
        </authorList>
    </citation>
    <scope>NUCLEOTIDE SEQUENCE [LARGE SCALE GENOMIC DNA]</scope>
    <source>
        <strain evidence="2 3">LMG 31462</strain>
    </source>
</reference>
<proteinExistence type="predicted"/>
<keyword evidence="3" id="KW-1185">Reference proteome</keyword>
<evidence type="ECO:0000313" key="2">
    <source>
        <dbReference type="EMBL" id="MBB2148243.1"/>
    </source>
</evidence>
<dbReference type="CDD" id="cd06223">
    <property type="entry name" value="PRTases_typeI"/>
    <property type="match status" value="1"/>
</dbReference>
<sequence>MFKDRTEAGRLLAERLKKYRNDPGIVLAVPRGGVPLAYFVAKELGYPIELILTKKIGHPTNKEYAIGAANLSDYFIIHPGAVSEDYIQQELFVIRTRLKEMYKKFMGNKTPENIAGKTVIIIDDGMATGNTMLGTLNLIRQGQPGKIIIGVPVSSKEAVEMLSKEVNEVVVLLSPEAFYGVGAFYEDFKQISDEEVIFYLSQLQKPS</sequence>
<dbReference type="GO" id="GO:0016757">
    <property type="term" value="F:glycosyltransferase activity"/>
    <property type="evidence" value="ECO:0007669"/>
    <property type="project" value="UniProtKB-KW"/>
</dbReference>
<dbReference type="InterPro" id="IPR029057">
    <property type="entry name" value="PRTase-like"/>
</dbReference>
<feature type="domain" description="Phosphoribosyltransferase" evidence="1">
    <location>
        <begin position="8"/>
        <end position="170"/>
    </location>
</feature>
<dbReference type="SUPFAM" id="SSF53271">
    <property type="entry name" value="PRTase-like"/>
    <property type="match status" value="1"/>
</dbReference>
<dbReference type="Gene3D" id="3.40.50.2020">
    <property type="match status" value="1"/>
</dbReference>
<dbReference type="EMBL" id="WNXC01000001">
    <property type="protein sequence ID" value="MBB2148243.1"/>
    <property type="molecule type" value="Genomic_DNA"/>
</dbReference>